<evidence type="ECO:0000313" key="1">
    <source>
        <dbReference type="EMBL" id="MDO5974912.1"/>
    </source>
</evidence>
<dbReference type="InterPro" id="IPR025460">
    <property type="entry name" value="DUF4280"/>
</dbReference>
<dbReference type="Pfam" id="PF14107">
    <property type="entry name" value="DUF4280"/>
    <property type="match status" value="1"/>
</dbReference>
<dbReference type="RefSeq" id="WP_303302063.1">
    <property type="nucleotide sequence ID" value="NZ_BAABDA010000018.1"/>
</dbReference>
<name>A0ABT8WP08_9FLAO</name>
<proteinExistence type="predicted"/>
<comment type="caution">
    <text evidence="1">The sequence shown here is derived from an EMBL/GenBank/DDBJ whole genome shotgun (WGS) entry which is preliminary data.</text>
</comment>
<protein>
    <submittedName>
        <fullName evidence="1">DUF4280 domain-containing protein</fullName>
    </submittedName>
</protein>
<gene>
    <name evidence="1" type="ORF">Q4Q40_12005</name>
</gene>
<organism evidence="1 2">
    <name type="scientific">Flavivirga jejuensis</name>
    <dbReference type="NCBI Taxonomy" id="870487"/>
    <lineage>
        <taxon>Bacteria</taxon>
        <taxon>Pseudomonadati</taxon>
        <taxon>Bacteroidota</taxon>
        <taxon>Flavobacteriia</taxon>
        <taxon>Flavobacteriales</taxon>
        <taxon>Flavobacteriaceae</taxon>
        <taxon>Flavivirga</taxon>
    </lineage>
</organism>
<evidence type="ECO:0000313" key="2">
    <source>
        <dbReference type="Proteomes" id="UP001176806"/>
    </source>
</evidence>
<dbReference type="Proteomes" id="UP001176806">
    <property type="component" value="Unassembled WGS sequence"/>
</dbReference>
<accession>A0ABT8WP08</accession>
<sequence length="128" mass="13251">MPNLACTSAQMTCSFGTAPSVLNILPLKRVTTSNLPAATIMDNIPFVNIPPFAMCTSLANPTVAAATTAALGVLTPMPCIPFTTAPWIPGKPTILIGNVPALDNTCKCMCTWGGCIQFSSAGQFTVSD</sequence>
<dbReference type="EMBL" id="JAUOEL010000004">
    <property type="protein sequence ID" value="MDO5974912.1"/>
    <property type="molecule type" value="Genomic_DNA"/>
</dbReference>
<keyword evidence="2" id="KW-1185">Reference proteome</keyword>
<reference evidence="1" key="1">
    <citation type="submission" date="2023-07" db="EMBL/GenBank/DDBJ databases">
        <title>Two novel species in the genus Flavivirga.</title>
        <authorList>
            <person name="Kwon K."/>
        </authorList>
    </citation>
    <scope>NUCLEOTIDE SEQUENCE</scope>
    <source>
        <strain evidence="1">KACC 14158</strain>
    </source>
</reference>